<dbReference type="GeneID" id="18843831"/>
<sequence length="335" mass="37747">MAYRTTTRIETFPSFRSKNGLKFVGKCYTPEKYNQEGVTLVFFHCSGSHKEVWETIIAHLLGLADKNGKPIVHEAWSFDMPSHGEAAKYNKEVLRSAELSMSVNEWTEGFRAFVKLGVFEGHQLVAIAHSLGATLVLLSLMPGELPPVNYKYIVLVEPSLITQESWKEHMEDRQGALKFLAKATMKRRDTWNSREEAREYFETRLPWNTWDPRILDIYVRHGLTEAEDDGVQTGKVALATPKAQESAAFVNIEPHFVVVEFLKTLDRSLPIHFVLGTDHDVMPDYTHQGVIDVRPPASVQRVPDAAHFVVQQNPDGVAAALTQILNGAVWPRAAL</sequence>
<dbReference type="SUPFAM" id="SSF53474">
    <property type="entry name" value="alpha/beta-Hydrolases"/>
    <property type="match status" value="1"/>
</dbReference>
<gene>
    <name evidence="2" type="ORF">DICSQDRAFT_71942</name>
</gene>
<dbReference type="AlphaFoldDB" id="R7SML4"/>
<dbReference type="EMBL" id="JH719479">
    <property type="protein sequence ID" value="EJF56222.1"/>
    <property type="molecule type" value="Genomic_DNA"/>
</dbReference>
<evidence type="ECO:0000313" key="3">
    <source>
        <dbReference type="Proteomes" id="UP000053319"/>
    </source>
</evidence>
<name>R7SML4_DICSQ</name>
<organism evidence="2 3">
    <name type="scientific">Dichomitus squalens (strain LYAD-421)</name>
    <name type="common">Western red white-rot fungus</name>
    <dbReference type="NCBI Taxonomy" id="732165"/>
    <lineage>
        <taxon>Eukaryota</taxon>
        <taxon>Fungi</taxon>
        <taxon>Dikarya</taxon>
        <taxon>Basidiomycota</taxon>
        <taxon>Agaricomycotina</taxon>
        <taxon>Agaricomycetes</taxon>
        <taxon>Polyporales</taxon>
        <taxon>Polyporaceae</taxon>
        <taxon>Dichomitus</taxon>
    </lineage>
</organism>
<dbReference type="InterPro" id="IPR000073">
    <property type="entry name" value="AB_hydrolase_1"/>
</dbReference>
<dbReference type="InterPro" id="IPR029058">
    <property type="entry name" value="AB_hydrolase_fold"/>
</dbReference>
<dbReference type="Pfam" id="PF12697">
    <property type="entry name" value="Abhydrolase_6"/>
    <property type="match status" value="1"/>
</dbReference>
<dbReference type="KEGG" id="dsq:DICSQDRAFT_71942"/>
<dbReference type="OMA" id="MAYRTTT"/>
<reference evidence="2 3" key="1">
    <citation type="journal article" date="2012" name="Science">
        <title>The Paleozoic origin of enzymatic lignin decomposition reconstructed from 31 fungal genomes.</title>
        <authorList>
            <person name="Floudas D."/>
            <person name="Binder M."/>
            <person name="Riley R."/>
            <person name="Barry K."/>
            <person name="Blanchette R.A."/>
            <person name="Henrissat B."/>
            <person name="Martinez A.T."/>
            <person name="Otillar R."/>
            <person name="Spatafora J.W."/>
            <person name="Yadav J.S."/>
            <person name="Aerts A."/>
            <person name="Benoit I."/>
            <person name="Boyd A."/>
            <person name="Carlson A."/>
            <person name="Copeland A."/>
            <person name="Coutinho P.M."/>
            <person name="de Vries R.P."/>
            <person name="Ferreira P."/>
            <person name="Findley K."/>
            <person name="Foster B."/>
            <person name="Gaskell J."/>
            <person name="Glotzer D."/>
            <person name="Gorecki P."/>
            <person name="Heitman J."/>
            <person name="Hesse C."/>
            <person name="Hori C."/>
            <person name="Igarashi K."/>
            <person name="Jurgens J.A."/>
            <person name="Kallen N."/>
            <person name="Kersten P."/>
            <person name="Kohler A."/>
            <person name="Kuees U."/>
            <person name="Kumar T.K.A."/>
            <person name="Kuo A."/>
            <person name="LaButti K."/>
            <person name="Larrondo L.F."/>
            <person name="Lindquist E."/>
            <person name="Ling A."/>
            <person name="Lombard V."/>
            <person name="Lucas S."/>
            <person name="Lundell T."/>
            <person name="Martin R."/>
            <person name="McLaughlin D.J."/>
            <person name="Morgenstern I."/>
            <person name="Morin E."/>
            <person name="Murat C."/>
            <person name="Nagy L.G."/>
            <person name="Nolan M."/>
            <person name="Ohm R.A."/>
            <person name="Patyshakuliyeva A."/>
            <person name="Rokas A."/>
            <person name="Ruiz-Duenas F.J."/>
            <person name="Sabat G."/>
            <person name="Salamov A."/>
            <person name="Samejima M."/>
            <person name="Schmutz J."/>
            <person name="Slot J.C."/>
            <person name="St John F."/>
            <person name="Stenlid J."/>
            <person name="Sun H."/>
            <person name="Sun S."/>
            <person name="Syed K."/>
            <person name="Tsang A."/>
            <person name="Wiebenga A."/>
            <person name="Young D."/>
            <person name="Pisabarro A."/>
            <person name="Eastwood D.C."/>
            <person name="Martin F."/>
            <person name="Cullen D."/>
            <person name="Grigoriev I.V."/>
            <person name="Hibbett D.S."/>
        </authorList>
    </citation>
    <scope>NUCLEOTIDE SEQUENCE [LARGE SCALE GENOMIC DNA]</scope>
    <source>
        <strain evidence="2 3">LYAD-421 SS1</strain>
    </source>
</reference>
<accession>R7SML4</accession>
<dbReference type="Gene3D" id="3.40.50.1820">
    <property type="entry name" value="alpha/beta hydrolase"/>
    <property type="match status" value="1"/>
</dbReference>
<dbReference type="Proteomes" id="UP000053319">
    <property type="component" value="Unassembled WGS sequence"/>
</dbReference>
<evidence type="ECO:0000313" key="2">
    <source>
        <dbReference type="EMBL" id="EJF56222.1"/>
    </source>
</evidence>
<protein>
    <submittedName>
        <fullName evidence="2">Alpha/beta-hydrolase</fullName>
    </submittedName>
</protein>
<feature type="domain" description="AB hydrolase-1" evidence="1">
    <location>
        <begin position="40"/>
        <end position="320"/>
    </location>
</feature>
<evidence type="ECO:0000259" key="1">
    <source>
        <dbReference type="Pfam" id="PF12697"/>
    </source>
</evidence>
<dbReference type="RefSeq" id="XP_007371057.1">
    <property type="nucleotide sequence ID" value="XM_007370995.1"/>
</dbReference>
<proteinExistence type="predicted"/>
<dbReference type="OrthoDB" id="94039at2759"/>
<dbReference type="HOGENOM" id="CLU_032490_0_0_1"/>